<proteinExistence type="inferred from homology"/>
<accession>A0ABS6IAB9</accession>
<protein>
    <submittedName>
        <fullName evidence="2">ROK family transcriptional regulator</fullName>
    </submittedName>
</protein>
<dbReference type="Pfam" id="PF13412">
    <property type="entry name" value="HTH_24"/>
    <property type="match status" value="1"/>
</dbReference>
<evidence type="ECO:0000313" key="3">
    <source>
        <dbReference type="Proteomes" id="UP000824166"/>
    </source>
</evidence>
<comment type="similarity">
    <text evidence="1">Belongs to the ROK (NagC/XylR) family.</text>
</comment>
<dbReference type="PANTHER" id="PTHR18964:SF149">
    <property type="entry name" value="BIFUNCTIONAL UDP-N-ACETYLGLUCOSAMINE 2-EPIMERASE_N-ACETYLMANNOSAMINE KINASE"/>
    <property type="match status" value="1"/>
</dbReference>
<dbReference type="Proteomes" id="UP000824166">
    <property type="component" value="Unassembled WGS sequence"/>
</dbReference>
<dbReference type="InterPro" id="IPR000600">
    <property type="entry name" value="ROK"/>
</dbReference>
<dbReference type="PANTHER" id="PTHR18964">
    <property type="entry name" value="ROK (REPRESSOR, ORF, KINASE) FAMILY"/>
    <property type="match status" value="1"/>
</dbReference>
<dbReference type="EMBL" id="JAHOPC010000008">
    <property type="protein sequence ID" value="MBU8867367.1"/>
    <property type="molecule type" value="Genomic_DNA"/>
</dbReference>
<dbReference type="InterPro" id="IPR049874">
    <property type="entry name" value="ROK_cs"/>
</dbReference>
<dbReference type="Pfam" id="PF00480">
    <property type="entry name" value="ROK"/>
    <property type="match status" value="1"/>
</dbReference>
<evidence type="ECO:0000256" key="1">
    <source>
        <dbReference type="ARBA" id="ARBA00006479"/>
    </source>
</evidence>
<organism evidence="2 3">
    <name type="scientific">Paenarthrobacter aromaticivorans</name>
    <dbReference type="NCBI Taxonomy" id="2849150"/>
    <lineage>
        <taxon>Bacteria</taxon>
        <taxon>Bacillati</taxon>
        <taxon>Actinomycetota</taxon>
        <taxon>Actinomycetes</taxon>
        <taxon>Micrococcales</taxon>
        <taxon>Micrococcaceae</taxon>
        <taxon>Paenarthrobacter</taxon>
    </lineage>
</organism>
<keyword evidence="3" id="KW-1185">Reference proteome</keyword>
<name>A0ABS6IAB9_9MICC</name>
<dbReference type="CDD" id="cd00090">
    <property type="entry name" value="HTH_ARSR"/>
    <property type="match status" value="1"/>
</dbReference>
<sequence length="416" mass="43538">MTEIRQPTPRRGTNLPRMGDFNLTVILEAIRRSSGGLSRVELAQIVGLSPQTISNISRRLLDQHLIVEAGKEGTGPGKPRTILRLNPSGMYAVGVHLDPAVITFVVLDLLGDVVRHSRMATPGGDPAAVITSIAQQIKVLIEESGVDASKIAGLGVAVPGPIDLDEGSVVEPPLLTRWNRVRIREALTEATGLETLVDKDVTSAAVAETWAGGASGAGSFVFMYMGTGIGCGIVLNDEVVRGTSGNAGEIGHIIVDPMGPQCDCGLRGCVKSSCIPQVLVAEAEAAGVLDSHGEDADGPQVQERYALLCDKADAGDEKAIAILDKSATLVARAVSVVTNTLDVERVVFGGPFWGRMSKYFLDRVPALIAENSAARMIHGIEVVGSGVGEDVGAIGAACLVLEHTLAPRAQRLLLEG</sequence>
<gene>
    <name evidence="2" type="ORF">KSW38_13835</name>
</gene>
<dbReference type="InterPro" id="IPR011991">
    <property type="entry name" value="ArsR-like_HTH"/>
</dbReference>
<dbReference type="PROSITE" id="PS01125">
    <property type="entry name" value="ROK"/>
    <property type="match status" value="1"/>
</dbReference>
<comment type="caution">
    <text evidence="2">The sequence shown here is derived from an EMBL/GenBank/DDBJ whole genome shotgun (WGS) entry which is preliminary data.</text>
</comment>
<evidence type="ECO:0000313" key="2">
    <source>
        <dbReference type="EMBL" id="MBU8867367.1"/>
    </source>
</evidence>
<reference evidence="2 3" key="1">
    <citation type="submission" date="2021-06" db="EMBL/GenBank/DDBJ databases">
        <authorList>
            <person name="Jeong J.W."/>
        </authorList>
    </citation>
    <scope>NUCLEOTIDE SEQUENCE [LARGE SCALE GENOMIC DNA]</scope>
    <source>
        <strain evidence="2 3">MMS21-TAE1-1</strain>
    </source>
</reference>